<gene>
    <name evidence="1" type="ORF">QRO08_03955</name>
</gene>
<dbReference type="EMBL" id="CP127363">
    <property type="protein sequence ID" value="WIY49738.1"/>
    <property type="molecule type" value="Genomic_DNA"/>
</dbReference>
<organism evidence="1 2">
    <name type="scientific">Paracidovorax citrulli</name>
    <name type="common">Acidovorax citrulli</name>
    <dbReference type="NCBI Taxonomy" id="80869"/>
    <lineage>
        <taxon>Bacteria</taxon>
        <taxon>Pseudomonadati</taxon>
        <taxon>Pseudomonadota</taxon>
        <taxon>Betaproteobacteria</taxon>
        <taxon>Burkholderiales</taxon>
        <taxon>Comamonadaceae</taxon>
        <taxon>Paracidovorax</taxon>
    </lineage>
</organism>
<protein>
    <submittedName>
        <fullName evidence="1">HAD hydrolase family protein</fullName>
    </submittedName>
</protein>
<proteinExistence type="predicted"/>
<dbReference type="PANTHER" id="PTHR10000">
    <property type="entry name" value="PHOSPHOSERINE PHOSPHATASE"/>
    <property type="match status" value="1"/>
</dbReference>
<keyword evidence="2" id="KW-1185">Reference proteome</keyword>
<dbReference type="InterPro" id="IPR023214">
    <property type="entry name" value="HAD_sf"/>
</dbReference>
<name>A0ABY9ASD1_PARCI</name>
<evidence type="ECO:0000313" key="1">
    <source>
        <dbReference type="EMBL" id="WIY49738.1"/>
    </source>
</evidence>
<dbReference type="GO" id="GO:0016787">
    <property type="term" value="F:hydrolase activity"/>
    <property type="evidence" value="ECO:0007669"/>
    <property type="project" value="UniProtKB-KW"/>
</dbReference>
<dbReference type="PANTHER" id="PTHR10000:SF8">
    <property type="entry name" value="HAD SUPERFAMILY HYDROLASE-LIKE, TYPE 3"/>
    <property type="match status" value="1"/>
</dbReference>
<keyword evidence="1" id="KW-0378">Hydrolase</keyword>
<reference evidence="1 2" key="1">
    <citation type="submission" date="2023-06" db="EMBL/GenBank/DDBJ databases">
        <authorList>
            <person name="Ham H."/>
            <person name="Park D.S."/>
        </authorList>
    </citation>
    <scope>NUCLEOTIDE SEQUENCE [LARGE SCALE GENOMIC DNA]</scope>
    <source>
        <strain evidence="1 2">KACC 17005</strain>
    </source>
</reference>
<dbReference type="Pfam" id="PF08282">
    <property type="entry name" value="Hydrolase_3"/>
    <property type="match status" value="1"/>
</dbReference>
<dbReference type="InterPro" id="IPR036412">
    <property type="entry name" value="HAD-like_sf"/>
</dbReference>
<dbReference type="Proteomes" id="UP001242732">
    <property type="component" value="Chromosome"/>
</dbReference>
<dbReference type="RefSeq" id="WP_011797094.1">
    <property type="nucleotide sequence ID" value="NZ_CP023687.1"/>
</dbReference>
<dbReference type="Gene3D" id="3.40.50.1000">
    <property type="entry name" value="HAD superfamily/HAD-like"/>
    <property type="match status" value="2"/>
</dbReference>
<dbReference type="SUPFAM" id="SSF56784">
    <property type="entry name" value="HAD-like"/>
    <property type="match status" value="1"/>
</dbReference>
<evidence type="ECO:0000313" key="2">
    <source>
        <dbReference type="Proteomes" id="UP001242732"/>
    </source>
</evidence>
<sequence length="301" mass="31939">MPHSDAPSLSPAGLQPLALWHAPGDLIGVFTDIDDTLTTDGAITADALDALQALRHAGLAVIPVTGRPAGWSEPFAASWPVNAIVAENGAVAMVRVAGADAGEAPTPCGEGAVVVHPAGPGGPALCKLYQQDAATRAVQYARMQQVLARIEHEVPGARRATDSAGRECDIAIDHSEFTHLPQETIDAVVQRMRAAGMHATVSSIHINGWYGDHDKLAGARWIVRELFGRVLDDEIGRWVYVGDSTNDQKMFEAFPHSVGVANIARFVSQLVHRPRHVTRAERGAGFAEVARAILQAGRATA</sequence>
<accession>A0ABY9ASD1</accession>